<name>A0A6G9YIW9_9NOCA</name>
<dbReference type="EMBL" id="CP046172">
    <property type="protein sequence ID" value="QIS12893.1"/>
    <property type="molecule type" value="Genomic_DNA"/>
</dbReference>
<sequence length="258" mass="29380">MPSSIRIRPAELFATGLLAASRRGVRVRMESVRRSEFTEQRLRELHAMANRLAAEEFDHFAVHARTNEVVHVFRRADTGEIVGFQFWGSMPASRPGGRIITGGKLRMDPAFRNRGLHLVSGLIFLLQHRIRHPRTRYYRASLASLFGFVSLTGAIAEYELFDPARTTGDAGAIRDAVLAWAERNHYEFRPETGLFFVDIYTTPETLAQYPDSFFEKPAARVYIAKNPDFRTNGCYLAFWFRITPKNIAALSKAIARKL</sequence>
<evidence type="ECO:0000313" key="1">
    <source>
        <dbReference type="EMBL" id="QIS12893.1"/>
    </source>
</evidence>
<dbReference type="KEGG" id="nah:F5544_25190"/>
<proteinExistence type="predicted"/>
<organism evidence="1 2">
    <name type="scientific">Nocardia arthritidis</name>
    <dbReference type="NCBI Taxonomy" id="228602"/>
    <lineage>
        <taxon>Bacteria</taxon>
        <taxon>Bacillati</taxon>
        <taxon>Actinomycetota</taxon>
        <taxon>Actinomycetes</taxon>
        <taxon>Mycobacteriales</taxon>
        <taxon>Nocardiaceae</taxon>
        <taxon>Nocardia</taxon>
    </lineage>
</organism>
<reference evidence="1 2" key="1">
    <citation type="journal article" date="2019" name="ACS Chem. Biol.">
        <title>Identification and Mobilization of a Cryptic Antibiotic Biosynthesis Gene Locus from a Human-Pathogenic Nocardia Isolate.</title>
        <authorList>
            <person name="Herisse M."/>
            <person name="Ishida K."/>
            <person name="Porter J.L."/>
            <person name="Howden B."/>
            <person name="Hertweck C."/>
            <person name="Stinear T.P."/>
            <person name="Pidot S.J."/>
        </authorList>
    </citation>
    <scope>NUCLEOTIDE SEQUENCE [LARGE SCALE GENOMIC DNA]</scope>
    <source>
        <strain evidence="1 2">AUSMDU00012717</strain>
    </source>
</reference>
<gene>
    <name evidence="1" type="ORF">F5544_25190</name>
</gene>
<dbReference type="Proteomes" id="UP000503540">
    <property type="component" value="Chromosome"/>
</dbReference>
<dbReference type="RefSeq" id="WP_203217347.1">
    <property type="nucleotide sequence ID" value="NZ_CP046172.1"/>
</dbReference>
<evidence type="ECO:0000313" key="2">
    <source>
        <dbReference type="Proteomes" id="UP000503540"/>
    </source>
</evidence>
<accession>A0A6G9YIW9</accession>
<protein>
    <submittedName>
        <fullName evidence="1">Uncharacterized protein</fullName>
    </submittedName>
</protein>
<keyword evidence="2" id="KW-1185">Reference proteome</keyword>
<dbReference type="AlphaFoldDB" id="A0A6G9YIW9"/>